<dbReference type="EMBL" id="BMPZ01000001">
    <property type="protein sequence ID" value="GGI71434.1"/>
    <property type="molecule type" value="Genomic_DNA"/>
</dbReference>
<dbReference type="SMART" id="SM00345">
    <property type="entry name" value="HTH_GNTR"/>
    <property type="match status" value="1"/>
</dbReference>
<dbReference type="PANTHER" id="PTHR43537">
    <property type="entry name" value="TRANSCRIPTIONAL REGULATOR, GNTR FAMILY"/>
    <property type="match status" value="1"/>
</dbReference>
<dbReference type="PANTHER" id="PTHR43537:SF5">
    <property type="entry name" value="UXU OPERON TRANSCRIPTIONAL REGULATOR"/>
    <property type="match status" value="1"/>
</dbReference>
<dbReference type="SUPFAM" id="SSF46785">
    <property type="entry name" value="Winged helix' DNA-binding domain"/>
    <property type="match status" value="1"/>
</dbReference>
<dbReference type="GO" id="GO:0003677">
    <property type="term" value="F:DNA binding"/>
    <property type="evidence" value="ECO:0007669"/>
    <property type="project" value="UniProtKB-KW"/>
</dbReference>
<sequence>MEPFKPIKQVKASDRVLQQLKSAIFNGQFSAGDKLPSERELIENFQVSRTVVREAIKVLEASGLIEIKQGAMGGAFVKLMNFEHLSSATKDLFFMNQMTFREICEARLEIEPLVARLAAENCSAEDAERLRFACQNESATLEYPETVILRSKVHYILAEMCNNRYLTAIVKSMIELVGKITKQFEPDTDQIHPAGLHDVIVEAVIAGDAETAEREMREHLKYFLDTLQQIEQEYRQKG</sequence>
<reference evidence="5" key="1">
    <citation type="journal article" date="2014" name="Int. J. Syst. Evol. Microbiol.">
        <title>Complete genome sequence of Corynebacterium casei LMG S-19264T (=DSM 44701T), isolated from a smear-ripened cheese.</title>
        <authorList>
            <consortium name="US DOE Joint Genome Institute (JGI-PGF)"/>
            <person name="Walter F."/>
            <person name="Albersmeier A."/>
            <person name="Kalinowski J."/>
            <person name="Ruckert C."/>
        </authorList>
    </citation>
    <scope>NUCLEOTIDE SEQUENCE</scope>
    <source>
        <strain evidence="5">JCM 30804</strain>
    </source>
</reference>
<dbReference type="Pfam" id="PF00392">
    <property type="entry name" value="GntR"/>
    <property type="match status" value="1"/>
</dbReference>
<dbReference type="SUPFAM" id="SSF48008">
    <property type="entry name" value="GntR ligand-binding domain-like"/>
    <property type="match status" value="1"/>
</dbReference>
<keyword evidence="1" id="KW-0805">Transcription regulation</keyword>
<keyword evidence="2" id="KW-0238">DNA-binding</keyword>
<keyword evidence="6" id="KW-1185">Reference proteome</keyword>
<keyword evidence="3" id="KW-0804">Transcription</keyword>
<dbReference type="Gene3D" id="1.20.120.530">
    <property type="entry name" value="GntR ligand-binding domain-like"/>
    <property type="match status" value="1"/>
</dbReference>
<evidence type="ECO:0000256" key="2">
    <source>
        <dbReference type="ARBA" id="ARBA00023125"/>
    </source>
</evidence>
<comment type="caution">
    <text evidence="5">The sequence shown here is derived from an EMBL/GenBank/DDBJ whole genome shotgun (WGS) entry which is preliminary data.</text>
</comment>
<dbReference type="Pfam" id="PF07729">
    <property type="entry name" value="FCD"/>
    <property type="match status" value="1"/>
</dbReference>
<evidence type="ECO:0000313" key="6">
    <source>
        <dbReference type="Proteomes" id="UP000613743"/>
    </source>
</evidence>
<dbReference type="InterPro" id="IPR008920">
    <property type="entry name" value="TF_FadR/GntR_C"/>
</dbReference>
<feature type="domain" description="HTH gntR-type" evidence="4">
    <location>
        <begin position="10"/>
        <end position="80"/>
    </location>
</feature>
<gene>
    <name evidence="5" type="ORF">GCM10009332_05920</name>
</gene>
<evidence type="ECO:0000256" key="1">
    <source>
        <dbReference type="ARBA" id="ARBA00023015"/>
    </source>
</evidence>
<dbReference type="Proteomes" id="UP000613743">
    <property type="component" value="Unassembled WGS sequence"/>
</dbReference>
<name>A0A917JLQ9_9GAMM</name>
<dbReference type="CDD" id="cd07377">
    <property type="entry name" value="WHTH_GntR"/>
    <property type="match status" value="1"/>
</dbReference>
<dbReference type="AlphaFoldDB" id="A0A917JLQ9"/>
<evidence type="ECO:0000313" key="5">
    <source>
        <dbReference type="EMBL" id="GGI71434.1"/>
    </source>
</evidence>
<dbReference type="InterPro" id="IPR036390">
    <property type="entry name" value="WH_DNA-bd_sf"/>
</dbReference>
<protein>
    <submittedName>
        <fullName evidence="5">GntR family transcriptional regulator</fullName>
    </submittedName>
</protein>
<evidence type="ECO:0000259" key="4">
    <source>
        <dbReference type="PROSITE" id="PS50949"/>
    </source>
</evidence>
<dbReference type="InterPro" id="IPR000524">
    <property type="entry name" value="Tscrpt_reg_HTH_GntR"/>
</dbReference>
<organism evidence="5 6">
    <name type="scientific">Shewanella gelidii</name>
    <dbReference type="NCBI Taxonomy" id="1642821"/>
    <lineage>
        <taxon>Bacteria</taxon>
        <taxon>Pseudomonadati</taxon>
        <taxon>Pseudomonadota</taxon>
        <taxon>Gammaproteobacteria</taxon>
        <taxon>Alteromonadales</taxon>
        <taxon>Shewanellaceae</taxon>
        <taxon>Shewanella</taxon>
    </lineage>
</organism>
<dbReference type="InterPro" id="IPR011711">
    <property type="entry name" value="GntR_C"/>
</dbReference>
<accession>A0A917JLQ9</accession>
<dbReference type="Gene3D" id="1.10.10.10">
    <property type="entry name" value="Winged helix-like DNA-binding domain superfamily/Winged helix DNA-binding domain"/>
    <property type="match status" value="1"/>
</dbReference>
<dbReference type="PRINTS" id="PR00035">
    <property type="entry name" value="HTHGNTR"/>
</dbReference>
<proteinExistence type="predicted"/>
<dbReference type="GO" id="GO:0003700">
    <property type="term" value="F:DNA-binding transcription factor activity"/>
    <property type="evidence" value="ECO:0007669"/>
    <property type="project" value="InterPro"/>
</dbReference>
<evidence type="ECO:0000256" key="3">
    <source>
        <dbReference type="ARBA" id="ARBA00023163"/>
    </source>
</evidence>
<dbReference type="PROSITE" id="PS50949">
    <property type="entry name" value="HTH_GNTR"/>
    <property type="match status" value="1"/>
</dbReference>
<dbReference type="RefSeq" id="WP_188917636.1">
    <property type="nucleotide sequence ID" value="NZ_BMPZ01000001.1"/>
</dbReference>
<dbReference type="SMART" id="SM00895">
    <property type="entry name" value="FCD"/>
    <property type="match status" value="1"/>
</dbReference>
<dbReference type="InterPro" id="IPR036388">
    <property type="entry name" value="WH-like_DNA-bd_sf"/>
</dbReference>
<reference evidence="5" key="2">
    <citation type="submission" date="2020-09" db="EMBL/GenBank/DDBJ databases">
        <authorList>
            <person name="Sun Q."/>
            <person name="Ohkuma M."/>
        </authorList>
    </citation>
    <scope>NUCLEOTIDE SEQUENCE</scope>
    <source>
        <strain evidence="5">JCM 30804</strain>
    </source>
</reference>